<keyword evidence="20" id="KW-1185">Reference proteome</keyword>
<evidence type="ECO:0000256" key="14">
    <source>
        <dbReference type="PROSITE-ProRule" id="PRU01360"/>
    </source>
</evidence>
<feature type="chain" id="PRO_5045711753" evidence="16">
    <location>
        <begin position="26"/>
        <end position="704"/>
    </location>
</feature>
<dbReference type="RefSeq" id="WP_284308533.1">
    <property type="nucleotide sequence ID" value="NZ_BSPB01000031.1"/>
</dbReference>
<keyword evidence="5" id="KW-0410">Iron transport</keyword>
<evidence type="ECO:0000256" key="10">
    <source>
        <dbReference type="ARBA" id="ARBA00023077"/>
    </source>
</evidence>
<dbReference type="Gene3D" id="2.40.170.20">
    <property type="entry name" value="TonB-dependent receptor, beta-barrel domain"/>
    <property type="match status" value="1"/>
</dbReference>
<comment type="caution">
    <text evidence="19">The sequence shown here is derived from an EMBL/GenBank/DDBJ whole genome shotgun (WGS) entry which is preliminary data.</text>
</comment>
<evidence type="ECO:0000256" key="4">
    <source>
        <dbReference type="ARBA" id="ARBA00022452"/>
    </source>
</evidence>
<dbReference type="InterPro" id="IPR037066">
    <property type="entry name" value="Plug_dom_sf"/>
</dbReference>
<gene>
    <name evidence="19" type="ORF">GCM10007935_31300</name>
</gene>
<evidence type="ECO:0000313" key="20">
    <source>
        <dbReference type="Proteomes" id="UP001156903"/>
    </source>
</evidence>
<dbReference type="PANTHER" id="PTHR32552:SF68">
    <property type="entry name" value="FERRICHROME OUTER MEMBRANE TRANSPORTER_PHAGE RECEPTOR"/>
    <property type="match status" value="1"/>
</dbReference>
<comment type="similarity">
    <text evidence="2 14 15">Belongs to the TonB-dependent receptor family.</text>
</comment>
<evidence type="ECO:0000256" key="8">
    <source>
        <dbReference type="ARBA" id="ARBA00023004"/>
    </source>
</evidence>
<dbReference type="InterPro" id="IPR000531">
    <property type="entry name" value="Beta-barrel_TonB"/>
</dbReference>
<keyword evidence="3 14" id="KW-0813">Transport</keyword>
<evidence type="ECO:0000256" key="11">
    <source>
        <dbReference type="ARBA" id="ARBA00023136"/>
    </source>
</evidence>
<evidence type="ECO:0000256" key="5">
    <source>
        <dbReference type="ARBA" id="ARBA00022496"/>
    </source>
</evidence>
<organism evidence="19 20">
    <name type="scientific">Hydrogenophaga electricum</name>
    <dbReference type="NCBI Taxonomy" id="1230953"/>
    <lineage>
        <taxon>Bacteria</taxon>
        <taxon>Pseudomonadati</taxon>
        <taxon>Pseudomonadota</taxon>
        <taxon>Betaproteobacteria</taxon>
        <taxon>Burkholderiales</taxon>
        <taxon>Comamonadaceae</taxon>
        <taxon>Hydrogenophaga</taxon>
    </lineage>
</organism>
<dbReference type="Pfam" id="PF00593">
    <property type="entry name" value="TonB_dep_Rec_b-barrel"/>
    <property type="match status" value="1"/>
</dbReference>
<dbReference type="InterPro" id="IPR036942">
    <property type="entry name" value="Beta-barrel_TonB_sf"/>
</dbReference>
<evidence type="ECO:0000259" key="18">
    <source>
        <dbReference type="Pfam" id="PF07715"/>
    </source>
</evidence>
<evidence type="ECO:0000256" key="7">
    <source>
        <dbReference type="ARBA" id="ARBA00022729"/>
    </source>
</evidence>
<dbReference type="PROSITE" id="PS52016">
    <property type="entry name" value="TONB_DEPENDENT_REC_3"/>
    <property type="match status" value="1"/>
</dbReference>
<keyword evidence="10 15" id="KW-0798">TonB box</keyword>
<evidence type="ECO:0000256" key="3">
    <source>
        <dbReference type="ARBA" id="ARBA00022448"/>
    </source>
</evidence>
<dbReference type="Gene3D" id="2.170.130.10">
    <property type="entry name" value="TonB-dependent receptor, plug domain"/>
    <property type="match status" value="1"/>
</dbReference>
<dbReference type="Pfam" id="PF07715">
    <property type="entry name" value="Plug"/>
    <property type="match status" value="1"/>
</dbReference>
<dbReference type="EMBL" id="BSPB01000031">
    <property type="protein sequence ID" value="GLS15694.1"/>
    <property type="molecule type" value="Genomic_DNA"/>
</dbReference>
<keyword evidence="4 14" id="KW-1134">Transmembrane beta strand</keyword>
<keyword evidence="6 14" id="KW-0812">Transmembrane</keyword>
<dbReference type="InterPro" id="IPR039426">
    <property type="entry name" value="TonB-dep_rcpt-like"/>
</dbReference>
<feature type="signal peptide" evidence="16">
    <location>
        <begin position="1"/>
        <end position="25"/>
    </location>
</feature>
<sequence>MTLPTRHACPWLTTLWALTPGLVAAQAAAPQVLPQTLPEVVVSASRQAQQAFDAPASIQAVGQAEIEAAGPRVNLSESLVRIPGVAALNRQNYAQDLQLSIRGAGARSPFGIRGVRLIVDGIPASMPDGQGQVATVSLPSAERIEVLRGPLALLYGNAAGGVVQVFTADGPARPELRATVDTGSAGLRRLGLQAAGQTGALNYRLDLSDFHTDGLRPHSAAERQQLNARLRWQAGEQTRLTLVANTFRQPSSDDPLGLTRAQMAAQPRQTDPRAAEFQTGKSVRQNQLGLVMDHRLDAASTVSAWVYGGQRTLDNRLAIPLAAQQLPSAAGGVVRLDRDYQGLGLRASRRLPVGDGQVLATVGIDHDTMDEHRQGFLNLQGTTGALKRDENGRARSTGVHAQADWSISEAWSAVAGLRAHRVRFGVDDHYIRPGNPDDSGRVGYSATHPVVGLTRHLNADTNLYVNAGRGFETPTLTEIAYTPAASGPNLALRPARSTHLEAGLKMRLGADQRLDLALFRLHTRDEIVVAASSGGRTLYTNAGRTRRQGLELVHSAQWGPAWRTHVALSTLSARFTDSFAGSGGNLVAAGRRVPGALDRLLFTELAWQPRQWPGFSAALELVHQGRMAVDDLNTDRTDPATLLHLRLGWTQRLGAWQLRQTLRIDNLSDRRYVGSVIVNDSNRRFFEPGPGRQWSLGLSAGHTF</sequence>
<evidence type="ECO:0000256" key="9">
    <source>
        <dbReference type="ARBA" id="ARBA00023065"/>
    </source>
</evidence>
<evidence type="ECO:0000256" key="12">
    <source>
        <dbReference type="ARBA" id="ARBA00023170"/>
    </source>
</evidence>
<evidence type="ECO:0000259" key="17">
    <source>
        <dbReference type="Pfam" id="PF00593"/>
    </source>
</evidence>
<proteinExistence type="inferred from homology"/>
<keyword evidence="12 19" id="KW-0675">Receptor</keyword>
<reference evidence="20" key="1">
    <citation type="journal article" date="2019" name="Int. J. Syst. Evol. Microbiol.">
        <title>The Global Catalogue of Microorganisms (GCM) 10K type strain sequencing project: providing services to taxonomists for standard genome sequencing and annotation.</title>
        <authorList>
            <consortium name="The Broad Institute Genomics Platform"/>
            <consortium name="The Broad Institute Genome Sequencing Center for Infectious Disease"/>
            <person name="Wu L."/>
            <person name="Ma J."/>
        </authorList>
    </citation>
    <scope>NUCLEOTIDE SEQUENCE [LARGE SCALE GENOMIC DNA]</scope>
    <source>
        <strain evidence="20">NBRC 109341</strain>
    </source>
</reference>
<evidence type="ECO:0000256" key="13">
    <source>
        <dbReference type="ARBA" id="ARBA00023237"/>
    </source>
</evidence>
<evidence type="ECO:0000256" key="15">
    <source>
        <dbReference type="RuleBase" id="RU003357"/>
    </source>
</evidence>
<evidence type="ECO:0000256" key="16">
    <source>
        <dbReference type="SAM" id="SignalP"/>
    </source>
</evidence>
<dbReference type="PANTHER" id="PTHR32552">
    <property type="entry name" value="FERRICHROME IRON RECEPTOR-RELATED"/>
    <property type="match status" value="1"/>
</dbReference>
<keyword evidence="8" id="KW-0408">Iron</keyword>
<feature type="domain" description="TonB-dependent receptor-like beta-barrel" evidence="17">
    <location>
        <begin position="240"/>
        <end position="667"/>
    </location>
</feature>
<comment type="subcellular location">
    <subcellularLocation>
        <location evidence="1 14">Cell outer membrane</location>
        <topology evidence="1 14">Multi-pass membrane protein</topology>
    </subcellularLocation>
</comment>
<name>A0ABQ6C7B4_9BURK</name>
<keyword evidence="11 14" id="KW-0472">Membrane</keyword>
<evidence type="ECO:0000256" key="2">
    <source>
        <dbReference type="ARBA" id="ARBA00009810"/>
    </source>
</evidence>
<feature type="domain" description="TonB-dependent receptor plug" evidence="18">
    <location>
        <begin position="52"/>
        <end position="162"/>
    </location>
</feature>
<keyword evidence="9" id="KW-0406">Ion transport</keyword>
<dbReference type="Proteomes" id="UP001156903">
    <property type="component" value="Unassembled WGS sequence"/>
</dbReference>
<keyword evidence="7 16" id="KW-0732">Signal</keyword>
<dbReference type="SUPFAM" id="SSF56935">
    <property type="entry name" value="Porins"/>
    <property type="match status" value="1"/>
</dbReference>
<accession>A0ABQ6C7B4</accession>
<protein>
    <submittedName>
        <fullName evidence="19">TonB-dependent receptor</fullName>
    </submittedName>
</protein>
<dbReference type="InterPro" id="IPR012910">
    <property type="entry name" value="Plug_dom"/>
</dbReference>
<dbReference type="CDD" id="cd01347">
    <property type="entry name" value="ligand_gated_channel"/>
    <property type="match status" value="1"/>
</dbReference>
<keyword evidence="13 14" id="KW-0998">Cell outer membrane</keyword>
<evidence type="ECO:0000313" key="19">
    <source>
        <dbReference type="EMBL" id="GLS15694.1"/>
    </source>
</evidence>
<evidence type="ECO:0000256" key="1">
    <source>
        <dbReference type="ARBA" id="ARBA00004571"/>
    </source>
</evidence>
<evidence type="ECO:0000256" key="6">
    <source>
        <dbReference type="ARBA" id="ARBA00022692"/>
    </source>
</evidence>